<feature type="transmembrane region" description="Helical" evidence="8">
    <location>
        <begin position="316"/>
        <end position="335"/>
    </location>
</feature>
<keyword evidence="6 8" id="KW-1133">Transmembrane helix</keyword>
<dbReference type="Proteomes" id="UP000264179">
    <property type="component" value="Unassembled WGS sequence"/>
</dbReference>
<feature type="transmembrane region" description="Helical" evidence="8">
    <location>
        <begin position="341"/>
        <end position="358"/>
    </location>
</feature>
<feature type="transmembrane region" description="Helical" evidence="8">
    <location>
        <begin position="404"/>
        <end position="423"/>
    </location>
</feature>
<dbReference type="Gene3D" id="1.20.1720.10">
    <property type="entry name" value="Multidrug resistance protein D"/>
    <property type="match status" value="1"/>
</dbReference>
<feature type="transmembrane region" description="Helical" evidence="8">
    <location>
        <begin position="285"/>
        <end position="304"/>
    </location>
</feature>
<evidence type="ECO:0000256" key="7">
    <source>
        <dbReference type="ARBA" id="ARBA00023136"/>
    </source>
</evidence>
<evidence type="ECO:0000256" key="6">
    <source>
        <dbReference type="ARBA" id="ARBA00022989"/>
    </source>
</evidence>
<dbReference type="SUPFAM" id="SSF103473">
    <property type="entry name" value="MFS general substrate transporter"/>
    <property type="match status" value="1"/>
</dbReference>
<evidence type="ECO:0000256" key="9">
    <source>
        <dbReference type="SAM" id="MobiDB-lite"/>
    </source>
</evidence>
<evidence type="ECO:0000256" key="1">
    <source>
        <dbReference type="ARBA" id="ARBA00004651"/>
    </source>
</evidence>
<keyword evidence="5 8" id="KW-0812">Transmembrane</keyword>
<dbReference type="FunFam" id="1.20.1720.10:FF:000005">
    <property type="entry name" value="Bcr/CflA family efflux transporter"/>
    <property type="match status" value="1"/>
</dbReference>
<comment type="similarity">
    <text evidence="2 8">Belongs to the major facilitator superfamily. Bcr/CmlA family.</text>
</comment>
<name>A0A3D5N597_9PROT</name>
<dbReference type="GO" id="GO:0042910">
    <property type="term" value="F:xenobiotic transmembrane transporter activity"/>
    <property type="evidence" value="ECO:0007669"/>
    <property type="project" value="InterPro"/>
</dbReference>
<feature type="transmembrane region" description="Helical" evidence="8">
    <location>
        <begin position="80"/>
        <end position="100"/>
    </location>
</feature>
<gene>
    <name evidence="11" type="ORF">DHR80_00930</name>
</gene>
<keyword evidence="7 8" id="KW-0472">Membrane</keyword>
<dbReference type="EMBL" id="DPOP01000009">
    <property type="protein sequence ID" value="HCW65778.1"/>
    <property type="molecule type" value="Genomic_DNA"/>
</dbReference>
<dbReference type="AlphaFoldDB" id="A0A3D5N597"/>
<reference evidence="11 12" key="1">
    <citation type="journal article" date="2018" name="Nat. Biotechnol.">
        <title>A standardized bacterial taxonomy based on genome phylogeny substantially revises the tree of life.</title>
        <authorList>
            <person name="Parks D.H."/>
            <person name="Chuvochina M."/>
            <person name="Waite D.W."/>
            <person name="Rinke C."/>
            <person name="Skarshewski A."/>
            <person name="Chaumeil P.A."/>
            <person name="Hugenholtz P."/>
        </authorList>
    </citation>
    <scope>NUCLEOTIDE SEQUENCE [LARGE SCALE GENOMIC DNA]</scope>
    <source>
        <strain evidence="11">UBA9881</strain>
    </source>
</reference>
<evidence type="ECO:0000256" key="5">
    <source>
        <dbReference type="ARBA" id="ARBA00022692"/>
    </source>
</evidence>
<feature type="transmembrane region" description="Helical" evidence="8">
    <location>
        <begin position="46"/>
        <end position="68"/>
    </location>
</feature>
<dbReference type="InterPro" id="IPR036259">
    <property type="entry name" value="MFS_trans_sf"/>
</dbReference>
<dbReference type="CDD" id="cd17320">
    <property type="entry name" value="MFS_MdfA_MDR_like"/>
    <property type="match status" value="1"/>
</dbReference>
<evidence type="ECO:0000256" key="4">
    <source>
        <dbReference type="ARBA" id="ARBA00022475"/>
    </source>
</evidence>
<feature type="domain" description="Major facilitator superfamily (MFS) profile" evidence="10">
    <location>
        <begin position="44"/>
        <end position="431"/>
    </location>
</feature>
<dbReference type="InterPro" id="IPR005829">
    <property type="entry name" value="Sugar_transporter_CS"/>
</dbReference>
<feature type="transmembrane region" description="Helical" evidence="8">
    <location>
        <begin position="141"/>
        <end position="158"/>
    </location>
</feature>
<feature type="transmembrane region" description="Helical" evidence="8">
    <location>
        <begin position="370"/>
        <end position="398"/>
    </location>
</feature>
<feature type="transmembrane region" description="Helical" evidence="8">
    <location>
        <begin position="250"/>
        <end position="269"/>
    </location>
</feature>
<dbReference type="InterPro" id="IPR011701">
    <property type="entry name" value="MFS"/>
</dbReference>
<evidence type="ECO:0000256" key="2">
    <source>
        <dbReference type="ARBA" id="ARBA00006236"/>
    </source>
</evidence>
<dbReference type="GO" id="GO:0005886">
    <property type="term" value="C:plasma membrane"/>
    <property type="evidence" value="ECO:0007669"/>
    <property type="project" value="UniProtKB-SubCell"/>
</dbReference>
<evidence type="ECO:0000256" key="3">
    <source>
        <dbReference type="ARBA" id="ARBA00022448"/>
    </source>
</evidence>
<dbReference type="NCBIfam" id="TIGR00710">
    <property type="entry name" value="efflux_Bcr_CflA"/>
    <property type="match status" value="1"/>
</dbReference>
<feature type="region of interest" description="Disordered" evidence="9">
    <location>
        <begin position="1"/>
        <end position="28"/>
    </location>
</feature>
<accession>A0A3D5N597</accession>
<dbReference type="STRING" id="168935.AUP42_02715"/>
<evidence type="ECO:0000259" key="10">
    <source>
        <dbReference type="PROSITE" id="PS50850"/>
    </source>
</evidence>
<sequence>MSSVGKLKSCSDLDIGKPAPHLPPHETEWNHMATNAPNTELNPKRLALLLAALIATAPFAIDTYLPAIPAMADDFGATTHAVEVSISTFLIGFALGQLIGGPVSDRIGRRPIALTGLVVYIITSAIITSVESSTALNVMRFIQAIGGGFALVVVGASVRDLYDGKEAARMFALIAVIMMIAPLVAPTVGSVLLVWFNWQAIFVLLVIYGSVMLFVVWFKMPETTKYRPRYAGPARRIWWTYLGVLRTRKAVGFMLTHTGASAVMFSFLTDSPFMYIDFFGVSPAVFPYLFGCNVVVIVICNRLNNPLLRRLECHQILMIGAGIQLASVIGLFFAINVLEPTLYSVVPLVMLSVGMIGLTAPNATASFMQYFPHIGGTATALMGTIQFATGAVAGMMIGHFHDGTLLPVTISMLCFAIFANLMVHFVAEAKLPEVAYDFNTPETKTETKPVSAE</sequence>
<dbReference type="GO" id="GO:1990961">
    <property type="term" value="P:xenobiotic detoxification by transmembrane export across the plasma membrane"/>
    <property type="evidence" value="ECO:0007669"/>
    <property type="project" value="InterPro"/>
</dbReference>
<protein>
    <recommendedName>
        <fullName evidence="8">Bcr/CflA family efflux transporter</fullName>
    </recommendedName>
</protein>
<dbReference type="Pfam" id="PF07690">
    <property type="entry name" value="MFS_1"/>
    <property type="match status" value="1"/>
</dbReference>
<evidence type="ECO:0000256" key="8">
    <source>
        <dbReference type="RuleBase" id="RU365088"/>
    </source>
</evidence>
<feature type="transmembrane region" description="Helical" evidence="8">
    <location>
        <begin position="201"/>
        <end position="220"/>
    </location>
</feature>
<feature type="transmembrane region" description="Helical" evidence="8">
    <location>
        <begin position="170"/>
        <end position="195"/>
    </location>
</feature>
<dbReference type="PROSITE" id="PS50850">
    <property type="entry name" value="MFS"/>
    <property type="match status" value="1"/>
</dbReference>
<feature type="transmembrane region" description="Helical" evidence="8">
    <location>
        <begin position="112"/>
        <end position="129"/>
    </location>
</feature>
<proteinExistence type="inferred from homology"/>
<dbReference type="PANTHER" id="PTHR23502:SF132">
    <property type="entry name" value="POLYAMINE TRANSPORTER 2-RELATED"/>
    <property type="match status" value="1"/>
</dbReference>
<comment type="subcellular location">
    <subcellularLocation>
        <location evidence="8">Cell inner membrane</location>
        <topology evidence="8">Multi-pass membrane protein</topology>
    </subcellularLocation>
    <subcellularLocation>
        <location evidence="1">Cell membrane</location>
        <topology evidence="1">Multi-pass membrane protein</topology>
    </subcellularLocation>
</comment>
<evidence type="ECO:0000313" key="11">
    <source>
        <dbReference type="EMBL" id="HCW65778.1"/>
    </source>
</evidence>
<keyword evidence="3 8" id="KW-0813">Transport</keyword>
<keyword evidence="4" id="KW-1003">Cell membrane</keyword>
<dbReference type="InterPro" id="IPR020846">
    <property type="entry name" value="MFS_dom"/>
</dbReference>
<organism evidence="11 12">
    <name type="scientific">Thalassospira lucentensis</name>
    <dbReference type="NCBI Taxonomy" id="168935"/>
    <lineage>
        <taxon>Bacteria</taxon>
        <taxon>Pseudomonadati</taxon>
        <taxon>Pseudomonadota</taxon>
        <taxon>Alphaproteobacteria</taxon>
        <taxon>Rhodospirillales</taxon>
        <taxon>Thalassospiraceae</taxon>
        <taxon>Thalassospira</taxon>
    </lineage>
</organism>
<keyword evidence="8" id="KW-0997">Cell inner membrane</keyword>
<dbReference type="PROSITE" id="PS00216">
    <property type="entry name" value="SUGAR_TRANSPORT_1"/>
    <property type="match status" value="1"/>
</dbReference>
<dbReference type="PANTHER" id="PTHR23502">
    <property type="entry name" value="MAJOR FACILITATOR SUPERFAMILY"/>
    <property type="match status" value="1"/>
</dbReference>
<comment type="caution">
    <text evidence="11">The sequence shown here is derived from an EMBL/GenBank/DDBJ whole genome shotgun (WGS) entry which is preliminary data.</text>
</comment>
<evidence type="ECO:0000313" key="12">
    <source>
        <dbReference type="Proteomes" id="UP000264179"/>
    </source>
</evidence>
<dbReference type="InterPro" id="IPR004812">
    <property type="entry name" value="Efflux_drug-R_Bcr/CmlA"/>
</dbReference>